<dbReference type="SUPFAM" id="SSF55073">
    <property type="entry name" value="Nucleotide cyclase"/>
    <property type="match status" value="1"/>
</dbReference>
<evidence type="ECO:0000313" key="2">
    <source>
        <dbReference type="EMBL" id="SHG40610.1"/>
    </source>
</evidence>
<evidence type="ECO:0000313" key="3">
    <source>
        <dbReference type="Proteomes" id="UP000190675"/>
    </source>
</evidence>
<dbReference type="EMBL" id="LT670818">
    <property type="protein sequence ID" value="SHG40610.1"/>
    <property type="molecule type" value="Genomic_DNA"/>
</dbReference>
<dbReference type="Proteomes" id="UP000190675">
    <property type="component" value="Chromosome I"/>
</dbReference>
<dbReference type="Gene3D" id="3.30.70.1230">
    <property type="entry name" value="Nucleotide cyclase"/>
    <property type="match status" value="1"/>
</dbReference>
<protein>
    <submittedName>
        <fullName evidence="2">Adenylate cyclase, class 3</fullName>
    </submittedName>
</protein>
<dbReference type="Pfam" id="PF00211">
    <property type="entry name" value="Guanylate_cyc"/>
    <property type="match status" value="1"/>
</dbReference>
<dbReference type="InterPro" id="IPR029787">
    <property type="entry name" value="Nucleotide_cyclase"/>
</dbReference>
<dbReference type="GO" id="GO:0004016">
    <property type="term" value="F:adenylate cyclase activity"/>
    <property type="evidence" value="ECO:0007669"/>
    <property type="project" value="UniProtKB-ARBA"/>
</dbReference>
<dbReference type="AlphaFoldDB" id="A0A1M5JK15"/>
<dbReference type="CDD" id="cd07302">
    <property type="entry name" value="CHD"/>
    <property type="match status" value="1"/>
</dbReference>
<accession>A0A1M5JK15</accession>
<dbReference type="PRINTS" id="PR00111">
    <property type="entry name" value="ABHYDROLASE"/>
</dbReference>
<dbReference type="GO" id="GO:0035556">
    <property type="term" value="P:intracellular signal transduction"/>
    <property type="evidence" value="ECO:0007669"/>
    <property type="project" value="InterPro"/>
</dbReference>
<organism evidence="2 3">
    <name type="scientific">Bradyrhizobium erythrophlei</name>
    <dbReference type="NCBI Taxonomy" id="1437360"/>
    <lineage>
        <taxon>Bacteria</taxon>
        <taxon>Pseudomonadati</taxon>
        <taxon>Pseudomonadota</taxon>
        <taxon>Alphaproteobacteria</taxon>
        <taxon>Hyphomicrobiales</taxon>
        <taxon>Nitrobacteraceae</taxon>
        <taxon>Bradyrhizobium</taxon>
    </lineage>
</organism>
<gene>
    <name evidence="2" type="ORF">SAMN05444169_2273</name>
</gene>
<dbReference type="InterPro" id="IPR029058">
    <property type="entry name" value="AB_hydrolase_fold"/>
</dbReference>
<reference evidence="2 3" key="1">
    <citation type="submission" date="2016-11" db="EMBL/GenBank/DDBJ databases">
        <authorList>
            <person name="Jaros S."/>
            <person name="Januszkiewicz K."/>
            <person name="Wedrychowicz H."/>
        </authorList>
    </citation>
    <scope>NUCLEOTIDE SEQUENCE [LARGE SCALE GENOMIC DNA]</scope>
    <source>
        <strain evidence="2 3">GAS242</strain>
    </source>
</reference>
<dbReference type="Pfam" id="PF00561">
    <property type="entry name" value="Abhydrolase_1"/>
    <property type="match status" value="1"/>
</dbReference>
<dbReference type="Gene3D" id="3.40.50.1820">
    <property type="entry name" value="alpha/beta hydrolase"/>
    <property type="match status" value="1"/>
</dbReference>
<dbReference type="PANTHER" id="PTHR43433">
    <property type="entry name" value="HYDROLASE, ALPHA/BETA FOLD FAMILY PROTEIN"/>
    <property type="match status" value="1"/>
</dbReference>
<dbReference type="PROSITE" id="PS50125">
    <property type="entry name" value="GUANYLATE_CYCLASE_2"/>
    <property type="match status" value="1"/>
</dbReference>
<dbReference type="PANTHER" id="PTHR43433:SF8">
    <property type="entry name" value="BIFUNCTIONAL LIPASE_ADENYLATE CYCLASE LIPJ"/>
    <property type="match status" value="1"/>
</dbReference>
<dbReference type="SUPFAM" id="SSF53474">
    <property type="entry name" value="alpha/beta-Hydrolases"/>
    <property type="match status" value="1"/>
</dbReference>
<evidence type="ECO:0000259" key="1">
    <source>
        <dbReference type="PROSITE" id="PS50125"/>
    </source>
</evidence>
<name>A0A1M5JK15_9BRAD</name>
<proteinExistence type="predicted"/>
<dbReference type="InterPro" id="IPR001054">
    <property type="entry name" value="A/G_cyclase"/>
</dbReference>
<dbReference type="InterPro" id="IPR050471">
    <property type="entry name" value="AB_hydrolase"/>
</dbReference>
<sequence length="499" mass="54852">MLLIRGMVSAEQGFDTLAALPTRGIIQLTVLSRTSLGSNWYRHPQLAKSRLRSVMAAPVTHYVKSDDVHIAYQVIGDGPLDLLFVPGFVSHIEATWQSPVRSSFFRRLASFSRLILFDKRGTGMSDRGSQIFTLEQRMHDVRAILDEVGSERAALFGVSEGGPMSLLYAATYPERTSALILYGSYAKRSWAPDYPLGWDDEQWQRFLENIERNWGTPQGISIEMWAPSLARDPSSAERLASYFRTAASPGAAAAIMKMNREIDVRHVLPAIRAPTLILHRVGDRVLDVEHARRMAQGIPGAQLIELPGTDHTFWVNDGGLLLDHVEQFLTGKRHAQDRERVLATVLFADIVGSTERAVAIGDRSWRELLAAFRAKVRDTLRNFNGREINTAGDGFLAAFDGPARAIRCAGAIREAARSLGLEVRCGLHTGECELVGEDLAGIAVHIGARVTALAAPGEVLVSQTVRDLVAGSGLTFAERGVHTLKGVPSEWRLFQAIVD</sequence>
<dbReference type="GO" id="GO:0009190">
    <property type="term" value="P:cyclic nucleotide biosynthetic process"/>
    <property type="evidence" value="ECO:0007669"/>
    <property type="project" value="InterPro"/>
</dbReference>
<dbReference type="SMART" id="SM00044">
    <property type="entry name" value="CYCc"/>
    <property type="match status" value="1"/>
</dbReference>
<feature type="domain" description="Guanylate cyclase" evidence="1">
    <location>
        <begin position="344"/>
        <end position="451"/>
    </location>
</feature>
<dbReference type="InterPro" id="IPR000073">
    <property type="entry name" value="AB_hydrolase_1"/>
</dbReference>
<dbReference type="RefSeq" id="WP_244567867.1">
    <property type="nucleotide sequence ID" value="NZ_LT670818.1"/>
</dbReference>